<dbReference type="EMBL" id="BAAAMU010000112">
    <property type="protein sequence ID" value="GAA1678204.1"/>
    <property type="molecule type" value="Genomic_DNA"/>
</dbReference>
<keyword evidence="2" id="KW-1185">Reference proteome</keyword>
<reference evidence="1 2" key="1">
    <citation type="journal article" date="2019" name="Int. J. Syst. Evol. Microbiol.">
        <title>The Global Catalogue of Microorganisms (GCM) 10K type strain sequencing project: providing services to taxonomists for standard genome sequencing and annotation.</title>
        <authorList>
            <consortium name="The Broad Institute Genomics Platform"/>
            <consortium name="The Broad Institute Genome Sequencing Center for Infectious Disease"/>
            <person name="Wu L."/>
            <person name="Ma J."/>
        </authorList>
    </citation>
    <scope>NUCLEOTIDE SEQUENCE [LARGE SCALE GENOMIC DNA]</scope>
    <source>
        <strain evidence="1 2">JCM 13929</strain>
    </source>
</reference>
<proteinExistence type="predicted"/>
<comment type="caution">
    <text evidence="1">The sequence shown here is derived from an EMBL/GenBank/DDBJ whole genome shotgun (WGS) entry which is preliminary data.</text>
</comment>
<evidence type="ECO:0000313" key="1">
    <source>
        <dbReference type="EMBL" id="GAA1678204.1"/>
    </source>
</evidence>
<organism evidence="1 2">
    <name type="scientific">Nonomuraea maheshkhaliensis</name>
    <dbReference type="NCBI Taxonomy" id="419590"/>
    <lineage>
        <taxon>Bacteria</taxon>
        <taxon>Bacillati</taxon>
        <taxon>Actinomycetota</taxon>
        <taxon>Actinomycetes</taxon>
        <taxon>Streptosporangiales</taxon>
        <taxon>Streptosporangiaceae</taxon>
        <taxon>Nonomuraea</taxon>
    </lineage>
</organism>
<evidence type="ECO:0000313" key="2">
    <source>
        <dbReference type="Proteomes" id="UP001500064"/>
    </source>
</evidence>
<protein>
    <submittedName>
        <fullName evidence="1">Uncharacterized protein</fullName>
    </submittedName>
</protein>
<sequence>MHHPLHRTFRSPATFVALVEFLMDGLDPKDPDVWRYAEWIDRGGDLFCGDVDPSLLGQPPGSDDPRALCGELV</sequence>
<dbReference type="RefSeq" id="WP_346112978.1">
    <property type="nucleotide sequence ID" value="NZ_BAAAMU010000112.1"/>
</dbReference>
<accession>A0ABN2GWZ7</accession>
<name>A0ABN2GWZ7_9ACTN</name>
<gene>
    <name evidence="1" type="ORF">GCM10009733_088860</name>
</gene>
<dbReference type="Proteomes" id="UP001500064">
    <property type="component" value="Unassembled WGS sequence"/>
</dbReference>